<dbReference type="Gramene" id="CDY35646">
    <property type="protein sequence ID" value="CDY35646"/>
    <property type="gene ID" value="GSBRNA2T00059022001"/>
</dbReference>
<evidence type="ECO:0000256" key="1">
    <source>
        <dbReference type="SAM" id="MobiDB-lite"/>
    </source>
</evidence>
<dbReference type="Proteomes" id="UP000028999">
    <property type="component" value="Unassembled WGS sequence"/>
</dbReference>
<protein>
    <submittedName>
        <fullName evidence="2">BnaC09g29680D protein</fullName>
    </submittedName>
</protein>
<accession>A0A078HD59</accession>
<evidence type="ECO:0000313" key="3">
    <source>
        <dbReference type="Proteomes" id="UP000028999"/>
    </source>
</evidence>
<keyword evidence="3" id="KW-1185">Reference proteome</keyword>
<dbReference type="EMBL" id="LK032357">
    <property type="protein sequence ID" value="CDY35646.1"/>
    <property type="molecule type" value="Genomic_DNA"/>
</dbReference>
<dbReference type="AlphaFoldDB" id="A0A078HD59"/>
<organism evidence="2 3">
    <name type="scientific">Brassica napus</name>
    <name type="common">Rape</name>
    <dbReference type="NCBI Taxonomy" id="3708"/>
    <lineage>
        <taxon>Eukaryota</taxon>
        <taxon>Viridiplantae</taxon>
        <taxon>Streptophyta</taxon>
        <taxon>Embryophyta</taxon>
        <taxon>Tracheophyta</taxon>
        <taxon>Spermatophyta</taxon>
        <taxon>Magnoliopsida</taxon>
        <taxon>eudicotyledons</taxon>
        <taxon>Gunneridae</taxon>
        <taxon>Pentapetalae</taxon>
        <taxon>rosids</taxon>
        <taxon>malvids</taxon>
        <taxon>Brassicales</taxon>
        <taxon>Brassicaceae</taxon>
        <taxon>Brassiceae</taxon>
        <taxon>Brassica</taxon>
    </lineage>
</organism>
<dbReference type="PaxDb" id="3708-A0A078HD59"/>
<sequence length="198" mass="22211">MHSFNGITTYLTPKTQFNHDYLFNAFDLYSRRWISNYKKPTNKKQRKGNDNMDSSGLTEEAVEKRRPKTQFAAMVALTKASAQEINGDTADFSERIKLSLRLYPSRRITYKGKGGIGKVFVGWRISGDTPETEVAAETAASMASKYLVFKDIYPHDSVTVWERATMAALSPQKLKISVVFSGGQALITLSNMDYSVSV</sequence>
<proteinExistence type="predicted"/>
<dbReference type="OMA" id="WERATMA"/>
<reference evidence="2 3" key="1">
    <citation type="journal article" date="2014" name="Science">
        <title>Plant genetics. Early allopolyploid evolution in the post-Neolithic Brassica napus oilseed genome.</title>
        <authorList>
            <person name="Chalhoub B."/>
            <person name="Denoeud F."/>
            <person name="Liu S."/>
            <person name="Parkin I.A."/>
            <person name="Tang H."/>
            <person name="Wang X."/>
            <person name="Chiquet J."/>
            <person name="Belcram H."/>
            <person name="Tong C."/>
            <person name="Samans B."/>
            <person name="Correa M."/>
            <person name="Da Silva C."/>
            <person name="Just J."/>
            <person name="Falentin C."/>
            <person name="Koh C.S."/>
            <person name="Le Clainche I."/>
            <person name="Bernard M."/>
            <person name="Bento P."/>
            <person name="Noel B."/>
            <person name="Labadie K."/>
            <person name="Alberti A."/>
            <person name="Charles M."/>
            <person name="Arnaud D."/>
            <person name="Guo H."/>
            <person name="Daviaud C."/>
            <person name="Alamery S."/>
            <person name="Jabbari K."/>
            <person name="Zhao M."/>
            <person name="Edger P.P."/>
            <person name="Chelaifa H."/>
            <person name="Tack D."/>
            <person name="Lassalle G."/>
            <person name="Mestiri I."/>
            <person name="Schnel N."/>
            <person name="Le Paslier M.C."/>
            <person name="Fan G."/>
            <person name="Renault V."/>
            <person name="Bayer P.E."/>
            <person name="Golicz A.A."/>
            <person name="Manoli S."/>
            <person name="Lee T.H."/>
            <person name="Thi V.H."/>
            <person name="Chalabi S."/>
            <person name="Hu Q."/>
            <person name="Fan C."/>
            <person name="Tollenaere R."/>
            <person name="Lu Y."/>
            <person name="Battail C."/>
            <person name="Shen J."/>
            <person name="Sidebottom C.H."/>
            <person name="Wang X."/>
            <person name="Canaguier A."/>
            <person name="Chauveau A."/>
            <person name="Berard A."/>
            <person name="Deniot G."/>
            <person name="Guan M."/>
            <person name="Liu Z."/>
            <person name="Sun F."/>
            <person name="Lim Y.P."/>
            <person name="Lyons E."/>
            <person name="Town C.D."/>
            <person name="Bancroft I."/>
            <person name="Wang X."/>
            <person name="Meng J."/>
            <person name="Ma J."/>
            <person name="Pires J.C."/>
            <person name="King G.J."/>
            <person name="Brunel D."/>
            <person name="Delourme R."/>
            <person name="Renard M."/>
            <person name="Aury J.M."/>
            <person name="Adams K.L."/>
            <person name="Batley J."/>
            <person name="Snowdon R.J."/>
            <person name="Tost J."/>
            <person name="Edwards D."/>
            <person name="Zhou Y."/>
            <person name="Hua W."/>
            <person name="Sharpe A.G."/>
            <person name="Paterson A.H."/>
            <person name="Guan C."/>
            <person name="Wincker P."/>
        </authorList>
    </citation>
    <scope>NUCLEOTIDE SEQUENCE [LARGE SCALE GENOMIC DNA]</scope>
    <source>
        <strain evidence="3">cv. Darmor-bzh</strain>
    </source>
</reference>
<gene>
    <name evidence="2" type="primary">BnaC09g29680D</name>
    <name evidence="2" type="ORF">GSBRNA2T00059022001</name>
</gene>
<name>A0A078HD59_BRANA</name>
<evidence type="ECO:0000313" key="2">
    <source>
        <dbReference type="EMBL" id="CDY35646.1"/>
    </source>
</evidence>
<feature type="region of interest" description="Disordered" evidence="1">
    <location>
        <begin position="40"/>
        <end position="63"/>
    </location>
</feature>